<proteinExistence type="predicted"/>
<dbReference type="EMBL" id="FUWH01000004">
    <property type="protein sequence ID" value="SJZ75259.1"/>
    <property type="molecule type" value="Genomic_DNA"/>
</dbReference>
<protein>
    <recommendedName>
        <fullName evidence="4">DUF4252 domain-containing protein</fullName>
    </recommendedName>
</protein>
<name>A0A1T4N7M8_9BACT</name>
<organism evidence="2 3">
    <name type="scientific">Sediminibacterium ginsengisoli</name>
    <dbReference type="NCBI Taxonomy" id="413434"/>
    <lineage>
        <taxon>Bacteria</taxon>
        <taxon>Pseudomonadati</taxon>
        <taxon>Bacteroidota</taxon>
        <taxon>Chitinophagia</taxon>
        <taxon>Chitinophagales</taxon>
        <taxon>Chitinophagaceae</taxon>
        <taxon>Sediminibacterium</taxon>
    </lineage>
</organism>
<evidence type="ECO:0008006" key="4">
    <source>
        <dbReference type="Google" id="ProtNLM"/>
    </source>
</evidence>
<evidence type="ECO:0000313" key="3">
    <source>
        <dbReference type="Proteomes" id="UP000190888"/>
    </source>
</evidence>
<keyword evidence="1" id="KW-0732">Signal</keyword>
<evidence type="ECO:0000256" key="1">
    <source>
        <dbReference type="SAM" id="SignalP"/>
    </source>
</evidence>
<keyword evidence="3" id="KW-1185">Reference proteome</keyword>
<dbReference type="AlphaFoldDB" id="A0A1T4N7M8"/>
<dbReference type="RefSeq" id="WP_078831112.1">
    <property type="nucleotide sequence ID" value="NZ_FUWH01000004.1"/>
</dbReference>
<evidence type="ECO:0000313" key="2">
    <source>
        <dbReference type="EMBL" id="SJZ75259.1"/>
    </source>
</evidence>
<feature type="signal peptide" evidence="1">
    <location>
        <begin position="1"/>
        <end position="22"/>
    </location>
</feature>
<accession>A0A1T4N7M8</accession>
<sequence>MKRIVFLCTIFLLCFISGTLRAQLSNQFPAELKNLITLPVSELKGKELERQQVAAIYEVKQQLTGFSLSYTQSIMGSSLSGKYTQQGSQEIMDAISGKLLETVYTFKDSNTQPAMLKGIVNSNVSRRIDVLDFSNNGKKVAVFTLYKDNNLLVEILNK</sequence>
<dbReference type="Proteomes" id="UP000190888">
    <property type="component" value="Unassembled WGS sequence"/>
</dbReference>
<dbReference type="STRING" id="413434.SAMN04488132_104131"/>
<reference evidence="2 3" key="1">
    <citation type="submission" date="2017-02" db="EMBL/GenBank/DDBJ databases">
        <authorList>
            <person name="Peterson S.W."/>
        </authorList>
    </citation>
    <scope>NUCLEOTIDE SEQUENCE [LARGE SCALE GENOMIC DNA]</scope>
    <source>
        <strain evidence="2 3">DSM 22335</strain>
    </source>
</reference>
<feature type="chain" id="PRO_5012978826" description="DUF4252 domain-containing protein" evidence="1">
    <location>
        <begin position="23"/>
        <end position="158"/>
    </location>
</feature>
<gene>
    <name evidence="2" type="ORF">SAMN04488132_104131</name>
</gene>